<gene>
    <name evidence="1" type="ORF">ILUMI_00290</name>
</gene>
<comment type="caution">
    <text evidence="1">The sequence shown here is derived from an EMBL/GenBank/DDBJ whole genome shotgun (WGS) entry which is preliminary data.</text>
</comment>
<evidence type="ECO:0000313" key="2">
    <source>
        <dbReference type="Proteomes" id="UP000801492"/>
    </source>
</evidence>
<accession>A0A8K0DHJ2</accession>
<proteinExistence type="predicted"/>
<evidence type="ECO:0000313" key="1">
    <source>
        <dbReference type="EMBL" id="KAF2905889.1"/>
    </source>
</evidence>
<sequence>MYFVKFNGKRFKVCKKAFVSLHGISNNRVERLCALLAPHDMRGKKTSNVKPEHLRFAIDEYIKKYDVKSTHYGGVKKQYRDARLNVKAMNGGPRSTYKRSRMSDQLVSVRLRRQKRISFKIFQDREFEHNNKLPEKLVAKECINDLLSHTFNLAGDVMFGVYEILKSNRIFQVSKDEVGVWNFGFEPTLGPYD</sequence>
<organism evidence="1 2">
    <name type="scientific">Ignelater luminosus</name>
    <name type="common">Cucubano</name>
    <name type="synonym">Pyrophorus luminosus</name>
    <dbReference type="NCBI Taxonomy" id="2038154"/>
    <lineage>
        <taxon>Eukaryota</taxon>
        <taxon>Metazoa</taxon>
        <taxon>Ecdysozoa</taxon>
        <taxon>Arthropoda</taxon>
        <taxon>Hexapoda</taxon>
        <taxon>Insecta</taxon>
        <taxon>Pterygota</taxon>
        <taxon>Neoptera</taxon>
        <taxon>Endopterygota</taxon>
        <taxon>Coleoptera</taxon>
        <taxon>Polyphaga</taxon>
        <taxon>Elateriformia</taxon>
        <taxon>Elateroidea</taxon>
        <taxon>Elateridae</taxon>
        <taxon>Agrypninae</taxon>
        <taxon>Pyrophorini</taxon>
        <taxon>Ignelater</taxon>
    </lineage>
</organism>
<dbReference type="AlphaFoldDB" id="A0A8K0DHJ2"/>
<name>A0A8K0DHJ2_IGNLU</name>
<dbReference type="EMBL" id="VTPC01000412">
    <property type="protein sequence ID" value="KAF2905889.1"/>
    <property type="molecule type" value="Genomic_DNA"/>
</dbReference>
<reference evidence="1" key="1">
    <citation type="submission" date="2019-08" db="EMBL/GenBank/DDBJ databases">
        <title>The genome of the North American firefly Photinus pyralis.</title>
        <authorList>
            <consortium name="Photinus pyralis genome working group"/>
            <person name="Fallon T.R."/>
            <person name="Sander Lower S.E."/>
            <person name="Weng J.-K."/>
        </authorList>
    </citation>
    <scope>NUCLEOTIDE SEQUENCE</scope>
    <source>
        <strain evidence="1">TRF0915ILg1</strain>
        <tissue evidence="1">Whole body</tissue>
    </source>
</reference>
<protein>
    <submittedName>
        <fullName evidence="1">Uncharacterized protein</fullName>
    </submittedName>
</protein>
<dbReference type="Proteomes" id="UP000801492">
    <property type="component" value="Unassembled WGS sequence"/>
</dbReference>
<keyword evidence="2" id="KW-1185">Reference proteome</keyword>